<evidence type="ECO:0000259" key="8">
    <source>
        <dbReference type="PROSITE" id="PS50850"/>
    </source>
</evidence>
<feature type="transmembrane region" description="Helical" evidence="7">
    <location>
        <begin position="60"/>
        <end position="79"/>
    </location>
</feature>
<feature type="transmembrane region" description="Helical" evidence="7">
    <location>
        <begin position="231"/>
        <end position="249"/>
    </location>
</feature>
<dbReference type="InterPro" id="IPR020846">
    <property type="entry name" value="MFS_dom"/>
</dbReference>
<dbReference type="Proteomes" id="UP000002219">
    <property type="component" value="Chromosome 1"/>
</dbReference>
<dbReference type="STRING" id="446468.Ndas_2088"/>
<feature type="transmembrane region" description="Helical" evidence="7">
    <location>
        <begin position="435"/>
        <end position="455"/>
    </location>
</feature>
<gene>
    <name evidence="9" type="ordered locus">Ndas_2088</name>
</gene>
<keyword evidence="10" id="KW-1185">Reference proteome</keyword>
<dbReference type="EMBL" id="CP002040">
    <property type="protein sequence ID" value="ADH67514.1"/>
    <property type="molecule type" value="Genomic_DNA"/>
</dbReference>
<comment type="subcellular location">
    <subcellularLocation>
        <location evidence="1">Cell membrane</location>
        <topology evidence="1">Multi-pass membrane protein</topology>
    </subcellularLocation>
</comment>
<evidence type="ECO:0000256" key="2">
    <source>
        <dbReference type="ARBA" id="ARBA00022448"/>
    </source>
</evidence>
<feature type="transmembrane region" description="Helical" evidence="7">
    <location>
        <begin position="178"/>
        <end position="200"/>
    </location>
</feature>
<evidence type="ECO:0000313" key="9">
    <source>
        <dbReference type="EMBL" id="ADH67514.1"/>
    </source>
</evidence>
<dbReference type="Gene3D" id="1.20.1250.20">
    <property type="entry name" value="MFS general substrate transporter like domains"/>
    <property type="match status" value="1"/>
</dbReference>
<feature type="transmembrane region" description="Helical" evidence="7">
    <location>
        <begin position="467"/>
        <end position="487"/>
    </location>
</feature>
<feature type="transmembrane region" description="Helical" evidence="7">
    <location>
        <begin position="121"/>
        <end position="141"/>
    </location>
</feature>
<dbReference type="CDD" id="cd17321">
    <property type="entry name" value="MFS_MMR_MDR_like"/>
    <property type="match status" value="1"/>
</dbReference>
<accession>D7B7E2</accession>
<feature type="transmembrane region" description="Helical" evidence="7">
    <location>
        <begin position="298"/>
        <end position="322"/>
    </location>
</feature>
<evidence type="ECO:0000256" key="6">
    <source>
        <dbReference type="ARBA" id="ARBA00023136"/>
    </source>
</evidence>
<dbReference type="KEGG" id="nda:Ndas_2088"/>
<dbReference type="RefSeq" id="WP_013153121.1">
    <property type="nucleotide sequence ID" value="NC_014210.1"/>
</dbReference>
<keyword evidence="6 7" id="KW-0472">Membrane</keyword>
<dbReference type="PRINTS" id="PR01036">
    <property type="entry name" value="TCRTETB"/>
</dbReference>
<feature type="transmembrane region" description="Helical" evidence="7">
    <location>
        <begin position="153"/>
        <end position="172"/>
    </location>
</feature>
<dbReference type="InterPro" id="IPR011701">
    <property type="entry name" value="MFS"/>
</dbReference>
<feature type="transmembrane region" description="Helical" evidence="7">
    <location>
        <begin position="391"/>
        <end position="414"/>
    </location>
</feature>
<sequence>MNSFRTPDARSGRRERPAAARRWWALAAVSMLQFLIAVDVTVVNIALPSIGADLGAGPQGLTWVVAGYTLVGGGLLLLGGRVCDLLGRRRMLLLGAALFGAASLVAGAAPDLPWLLAARFGQGAGEALASPAAMSLIAVLFPDPQERARALGVWGAISSSGLVGGVLLSGVITELLHWRWIFLVNLPVVAVVLVAVPLLVAPDRVRGAVPGAQAPVAPAAETGAARRRPDVLGGLLLTAGPLALVHGVLQAAEHSWTEPRVYVPVLAGAAAMGLFVLVEARSRNPLVPLSFFADRTRLVANGATVLLSAALSTSFLLVTLYLQHVLGMSPMQAGLAYVPFCAAILVSATVVGRIIGALGLSGAAIAGLLSAAAGTAWLSRLPVDGGLWADAMPGMLLVGVGMGVGLIALQNAALHGVTEADAGVASGVQRSVDQLGGATGMAVLVGAAVAAGASGDVAASVEGYRTAFSWATVGVLLAAAGVALSAWRSGRA</sequence>
<dbReference type="PANTHER" id="PTHR42718:SF46">
    <property type="entry name" value="BLR6921 PROTEIN"/>
    <property type="match status" value="1"/>
</dbReference>
<dbReference type="GO" id="GO:0005886">
    <property type="term" value="C:plasma membrane"/>
    <property type="evidence" value="ECO:0007669"/>
    <property type="project" value="UniProtKB-SubCell"/>
</dbReference>
<dbReference type="HOGENOM" id="CLU_000960_28_2_11"/>
<feature type="transmembrane region" description="Helical" evidence="7">
    <location>
        <begin position="334"/>
        <end position="351"/>
    </location>
</feature>
<evidence type="ECO:0000256" key="4">
    <source>
        <dbReference type="ARBA" id="ARBA00022692"/>
    </source>
</evidence>
<feature type="transmembrane region" description="Helical" evidence="7">
    <location>
        <begin position="23"/>
        <end position="48"/>
    </location>
</feature>
<feature type="transmembrane region" description="Helical" evidence="7">
    <location>
        <begin position="261"/>
        <end position="278"/>
    </location>
</feature>
<dbReference type="InterPro" id="IPR036259">
    <property type="entry name" value="MFS_trans_sf"/>
</dbReference>
<dbReference type="GO" id="GO:0022857">
    <property type="term" value="F:transmembrane transporter activity"/>
    <property type="evidence" value="ECO:0007669"/>
    <property type="project" value="InterPro"/>
</dbReference>
<protein>
    <submittedName>
        <fullName evidence="9">Major facilitator superfamily MFS_1</fullName>
    </submittedName>
</protein>
<evidence type="ECO:0000256" key="1">
    <source>
        <dbReference type="ARBA" id="ARBA00004651"/>
    </source>
</evidence>
<organism evidence="9 10">
    <name type="scientific">Nocardiopsis dassonvillei (strain ATCC 23218 / DSM 43111 / CIP 107115 / JCM 7437 / KCTC 9190 / NBRC 14626 / NCTC 10488 / NRRL B-5397 / IMRU 509)</name>
    <name type="common">Actinomadura dassonvillei</name>
    <dbReference type="NCBI Taxonomy" id="446468"/>
    <lineage>
        <taxon>Bacteria</taxon>
        <taxon>Bacillati</taxon>
        <taxon>Actinomycetota</taxon>
        <taxon>Actinomycetes</taxon>
        <taxon>Streptosporangiales</taxon>
        <taxon>Nocardiopsidaceae</taxon>
        <taxon>Nocardiopsis</taxon>
    </lineage>
</organism>
<evidence type="ECO:0000256" key="7">
    <source>
        <dbReference type="SAM" id="Phobius"/>
    </source>
</evidence>
<reference evidence="9 10" key="1">
    <citation type="journal article" date="2010" name="Stand. Genomic Sci.">
        <title>Complete genome sequence of Nocardiopsis dassonvillei type strain (IMRU 509).</title>
        <authorList>
            <person name="Sun H."/>
            <person name="Lapidus A."/>
            <person name="Nolan M."/>
            <person name="Lucas S."/>
            <person name="Del Rio T.G."/>
            <person name="Tice H."/>
            <person name="Cheng J.F."/>
            <person name="Tapia R."/>
            <person name="Han C."/>
            <person name="Goodwin L."/>
            <person name="Pitluck S."/>
            <person name="Pagani I."/>
            <person name="Ivanova N."/>
            <person name="Mavromatis K."/>
            <person name="Mikhailova N."/>
            <person name="Pati A."/>
            <person name="Chen A."/>
            <person name="Palaniappan K."/>
            <person name="Land M."/>
            <person name="Hauser L."/>
            <person name="Chang Y.J."/>
            <person name="Jeffries C.D."/>
            <person name="Djao O.D."/>
            <person name="Rohde M."/>
            <person name="Sikorski J."/>
            <person name="Goker M."/>
            <person name="Woyke T."/>
            <person name="Bristow J."/>
            <person name="Eisen J.A."/>
            <person name="Markowitz V."/>
            <person name="Hugenholtz P."/>
            <person name="Kyrpides N.C."/>
            <person name="Klenk H.P."/>
        </authorList>
    </citation>
    <scope>NUCLEOTIDE SEQUENCE [LARGE SCALE GENOMIC DNA]</scope>
    <source>
        <strain evidence="10">ATCC 23218 / DSM 43111 / CIP 107115 / JCM 7437 / KCTC 9190 / NBRC 14626 / NCTC 10488 / NRRL B-5397 / IMRU 509</strain>
    </source>
</reference>
<evidence type="ECO:0000256" key="3">
    <source>
        <dbReference type="ARBA" id="ARBA00022475"/>
    </source>
</evidence>
<dbReference type="eggNOG" id="COG2814">
    <property type="taxonomic scope" value="Bacteria"/>
</dbReference>
<proteinExistence type="predicted"/>
<dbReference type="AlphaFoldDB" id="D7B7E2"/>
<dbReference type="Pfam" id="PF07690">
    <property type="entry name" value="MFS_1"/>
    <property type="match status" value="1"/>
</dbReference>
<feature type="domain" description="Major facilitator superfamily (MFS) profile" evidence="8">
    <location>
        <begin position="25"/>
        <end position="490"/>
    </location>
</feature>
<feature type="transmembrane region" description="Helical" evidence="7">
    <location>
        <begin position="358"/>
        <end position="379"/>
    </location>
</feature>
<dbReference type="SUPFAM" id="SSF103473">
    <property type="entry name" value="MFS general substrate transporter"/>
    <property type="match status" value="1"/>
</dbReference>
<evidence type="ECO:0000256" key="5">
    <source>
        <dbReference type="ARBA" id="ARBA00022989"/>
    </source>
</evidence>
<keyword evidence="3" id="KW-1003">Cell membrane</keyword>
<keyword evidence="4 7" id="KW-0812">Transmembrane</keyword>
<evidence type="ECO:0000313" key="10">
    <source>
        <dbReference type="Proteomes" id="UP000002219"/>
    </source>
</evidence>
<keyword evidence="2" id="KW-0813">Transport</keyword>
<dbReference type="PROSITE" id="PS50850">
    <property type="entry name" value="MFS"/>
    <property type="match status" value="1"/>
</dbReference>
<name>D7B7E2_NOCDD</name>
<dbReference type="PANTHER" id="PTHR42718">
    <property type="entry name" value="MAJOR FACILITATOR SUPERFAMILY MULTIDRUG TRANSPORTER MFSC"/>
    <property type="match status" value="1"/>
</dbReference>
<keyword evidence="5 7" id="KW-1133">Transmembrane helix</keyword>
<feature type="transmembrane region" description="Helical" evidence="7">
    <location>
        <begin position="91"/>
        <end position="109"/>
    </location>
</feature>
<dbReference type="Gene3D" id="1.20.1720.10">
    <property type="entry name" value="Multidrug resistance protein D"/>
    <property type="match status" value="1"/>
</dbReference>
<dbReference type="GeneID" id="91484675"/>